<evidence type="ECO:0000256" key="3">
    <source>
        <dbReference type="ARBA" id="ARBA00023125"/>
    </source>
</evidence>
<evidence type="ECO:0000256" key="2">
    <source>
        <dbReference type="ARBA" id="ARBA00023015"/>
    </source>
</evidence>
<evidence type="ECO:0000259" key="5">
    <source>
        <dbReference type="PROSITE" id="PS50931"/>
    </source>
</evidence>
<dbReference type="PANTHER" id="PTHR30537">
    <property type="entry name" value="HTH-TYPE TRANSCRIPTIONAL REGULATOR"/>
    <property type="match status" value="1"/>
</dbReference>
<comment type="caution">
    <text evidence="6">The sequence shown here is derived from an EMBL/GenBank/DDBJ whole genome shotgun (WGS) entry which is preliminary data.</text>
</comment>
<dbReference type="OrthoDB" id="9810065at2"/>
<dbReference type="PROSITE" id="PS50931">
    <property type="entry name" value="HTH_LYSR"/>
    <property type="match status" value="1"/>
</dbReference>
<keyword evidence="2" id="KW-0805">Transcription regulation</keyword>
<dbReference type="PANTHER" id="PTHR30537:SF5">
    <property type="entry name" value="HTH-TYPE TRANSCRIPTIONAL ACTIVATOR TTDR-RELATED"/>
    <property type="match status" value="1"/>
</dbReference>
<evidence type="ECO:0000256" key="1">
    <source>
        <dbReference type="ARBA" id="ARBA00009437"/>
    </source>
</evidence>
<proteinExistence type="inferred from homology"/>
<dbReference type="InterPro" id="IPR036388">
    <property type="entry name" value="WH-like_DNA-bd_sf"/>
</dbReference>
<dbReference type="Pfam" id="PF00126">
    <property type="entry name" value="HTH_1"/>
    <property type="match status" value="1"/>
</dbReference>
<dbReference type="GO" id="GO:0043565">
    <property type="term" value="F:sequence-specific DNA binding"/>
    <property type="evidence" value="ECO:0007669"/>
    <property type="project" value="TreeGrafter"/>
</dbReference>
<dbReference type="GO" id="GO:0006351">
    <property type="term" value="P:DNA-templated transcription"/>
    <property type="evidence" value="ECO:0007669"/>
    <property type="project" value="TreeGrafter"/>
</dbReference>
<feature type="domain" description="HTH lysR-type" evidence="5">
    <location>
        <begin position="10"/>
        <end position="59"/>
    </location>
</feature>
<reference evidence="6 7" key="1">
    <citation type="submission" date="2015-11" db="EMBL/GenBank/DDBJ databases">
        <title>Genomic analysis of 38 Legionella species identifies large and diverse effector repertoires.</title>
        <authorList>
            <person name="Burstein D."/>
            <person name="Amaro F."/>
            <person name="Zusman T."/>
            <person name="Lifshitz Z."/>
            <person name="Cohen O."/>
            <person name="Gilbert J.A."/>
            <person name="Pupko T."/>
            <person name="Shuman H.A."/>
            <person name="Segal G."/>
        </authorList>
    </citation>
    <scope>NUCLEOTIDE SEQUENCE [LARGE SCALE GENOMIC DNA]</scope>
    <source>
        <strain evidence="6 7">Mt.St.Helens-4</strain>
    </source>
</reference>
<organism evidence="6 7">
    <name type="scientific">Legionella sainthelensi</name>
    <dbReference type="NCBI Taxonomy" id="28087"/>
    <lineage>
        <taxon>Bacteria</taxon>
        <taxon>Pseudomonadati</taxon>
        <taxon>Pseudomonadota</taxon>
        <taxon>Gammaproteobacteria</taxon>
        <taxon>Legionellales</taxon>
        <taxon>Legionellaceae</taxon>
        <taxon>Legionella</taxon>
    </lineage>
</organism>
<gene>
    <name evidence="6" type="ORF">Lsai_2824</name>
</gene>
<dbReference type="Proteomes" id="UP000054621">
    <property type="component" value="Unassembled WGS sequence"/>
</dbReference>
<keyword evidence="3" id="KW-0238">DNA-binding</keyword>
<dbReference type="eggNOG" id="COG0583">
    <property type="taxonomic scope" value="Bacteria"/>
</dbReference>
<dbReference type="EMBL" id="LNYV01000036">
    <property type="protein sequence ID" value="KTD55232.1"/>
    <property type="molecule type" value="Genomic_DNA"/>
</dbReference>
<dbReference type="Gene3D" id="3.40.190.290">
    <property type="match status" value="1"/>
</dbReference>
<sequence length="304" mass="34846">MGMLDDTALFVAVVQQGGFSHAARHLGLSAGLVSRRIAHLESKLGVTLLKRTTRQLHLTSEGKLFWQHSYRIQQELDTALTLIQSSAKKPKGLIRVSAPFYFGRHYLTPLLSQFLDDFQDIKIDLVLSNQKLDLVKEHLDLVIRGAGYMDDETMLKDSSLQMRLITKEKICLYASAEYLRKHGEPKLVDELLNHRIISCMNSSHINHEKWNYTYNNKQGSITFEPQFHCNDIDSALIACINGYGVGKFTDFNARIALQQQQLQPILTKYDFGFYHLYAIYPHQHALPKRTRLLLDFIMAHLKSS</sequence>
<dbReference type="CDD" id="cd08422">
    <property type="entry name" value="PBP2_CrgA_like"/>
    <property type="match status" value="1"/>
</dbReference>
<dbReference type="InterPro" id="IPR036390">
    <property type="entry name" value="WH_DNA-bd_sf"/>
</dbReference>
<dbReference type="AlphaFoldDB" id="A0A0W0YEF2"/>
<name>A0A0W0YEF2_9GAMM</name>
<dbReference type="STRING" id="28087.Lsai_2824"/>
<accession>A0A0W0YEF2</accession>
<dbReference type="GO" id="GO:0003700">
    <property type="term" value="F:DNA-binding transcription factor activity"/>
    <property type="evidence" value="ECO:0007669"/>
    <property type="project" value="InterPro"/>
</dbReference>
<evidence type="ECO:0000313" key="6">
    <source>
        <dbReference type="EMBL" id="KTD55232.1"/>
    </source>
</evidence>
<dbReference type="Pfam" id="PF03466">
    <property type="entry name" value="LysR_substrate"/>
    <property type="match status" value="1"/>
</dbReference>
<dbReference type="SUPFAM" id="SSF46785">
    <property type="entry name" value="Winged helix' DNA-binding domain"/>
    <property type="match status" value="1"/>
</dbReference>
<evidence type="ECO:0000313" key="7">
    <source>
        <dbReference type="Proteomes" id="UP000054621"/>
    </source>
</evidence>
<dbReference type="Gene3D" id="1.10.10.10">
    <property type="entry name" value="Winged helix-like DNA-binding domain superfamily/Winged helix DNA-binding domain"/>
    <property type="match status" value="1"/>
</dbReference>
<dbReference type="SUPFAM" id="SSF53850">
    <property type="entry name" value="Periplasmic binding protein-like II"/>
    <property type="match status" value="1"/>
</dbReference>
<dbReference type="InterPro" id="IPR005119">
    <property type="entry name" value="LysR_subst-bd"/>
</dbReference>
<dbReference type="InterPro" id="IPR058163">
    <property type="entry name" value="LysR-type_TF_proteobact-type"/>
</dbReference>
<protein>
    <submittedName>
        <fullName evidence="6">LysR family transcriptional regulator</fullName>
    </submittedName>
</protein>
<dbReference type="RefSeq" id="WP_027272602.1">
    <property type="nucleotide sequence ID" value="NZ_CAAAJE010000013.1"/>
</dbReference>
<comment type="similarity">
    <text evidence="1">Belongs to the LysR transcriptional regulatory family.</text>
</comment>
<dbReference type="InterPro" id="IPR000847">
    <property type="entry name" value="LysR_HTH_N"/>
</dbReference>
<dbReference type="PATRIC" id="fig|28087.4.peg.3031"/>
<dbReference type="FunFam" id="1.10.10.10:FF:000001">
    <property type="entry name" value="LysR family transcriptional regulator"/>
    <property type="match status" value="1"/>
</dbReference>
<keyword evidence="4" id="KW-0804">Transcription</keyword>
<evidence type="ECO:0000256" key="4">
    <source>
        <dbReference type="ARBA" id="ARBA00023163"/>
    </source>
</evidence>